<keyword evidence="6" id="KW-1185">Reference proteome</keyword>
<sequence length="493" mass="51821">MATMRGWQLADVIAASVAGNPDAVALFDGAGRSTLSYGQLRQQVQETADRLTEHGLAPGDVIAVQAKNRVEFVVGLLAAARAGLVVVPLDPALPAPQKRQRLELACARAVLTGPDPTALVDDWPHWSIGSAHWPAAVQRDRPAGIGADDALIMFTSGTTGTPKMVPWTNHSLAVAVTSVVETYGLSSTDATVAVMPLFHGHGLVACLLATLASGGSLMLPAQGRFSAHTFWSDMDAVGATWYTAVPTIHQILLDTPAAGQPSIAGRLRFIRSCSAPLANEVTQQIERVFGAPVLAAYGMTEATHQISSVRPSDAQLVRLTTVGRPTSGITAEIRSGEVWIAGPTVTRGYLGEHGSAEGPEAGWLRTGDLGAIDEHGNLTITGRIKNLINRGGEKVAPEQVEQVLARFPGVSRIGVVGVPDSLYGQRVCAVVMSSDAVDVDALTAFARAHLAPFEVPEHILVTSTLPTTAKGDLDRVRLADDVVATWSEGSHAR</sequence>
<dbReference type="InterPro" id="IPR042099">
    <property type="entry name" value="ANL_N_sf"/>
</dbReference>
<evidence type="ECO:0000256" key="1">
    <source>
        <dbReference type="ARBA" id="ARBA00006432"/>
    </source>
</evidence>
<dbReference type="PANTHER" id="PTHR43201">
    <property type="entry name" value="ACYL-COA SYNTHETASE"/>
    <property type="match status" value="1"/>
</dbReference>
<dbReference type="Proteomes" id="UP000466931">
    <property type="component" value="Chromosome"/>
</dbReference>
<evidence type="ECO:0000313" key="6">
    <source>
        <dbReference type="Proteomes" id="UP000466931"/>
    </source>
</evidence>
<evidence type="ECO:0000313" key="5">
    <source>
        <dbReference type="EMBL" id="BBZ33710.1"/>
    </source>
</evidence>
<keyword evidence="2" id="KW-0436">Ligase</keyword>
<dbReference type="EMBL" id="AP022612">
    <property type="protein sequence ID" value="BBZ33710.1"/>
    <property type="molecule type" value="Genomic_DNA"/>
</dbReference>
<feature type="domain" description="AMP-dependent synthetase/ligase" evidence="3">
    <location>
        <begin position="15"/>
        <end position="350"/>
    </location>
</feature>
<reference evidence="5" key="2">
    <citation type="submission" date="2020-02" db="EMBL/GenBank/DDBJ databases">
        <authorList>
            <person name="Matsumoto Y."/>
            <person name="Motooka D."/>
            <person name="Nakamura S."/>
        </authorList>
    </citation>
    <scope>NUCLEOTIDE SEQUENCE</scope>
    <source>
        <strain evidence="5">JCM 13671</strain>
    </source>
</reference>
<dbReference type="PANTHER" id="PTHR43201:SF5">
    <property type="entry name" value="MEDIUM-CHAIN ACYL-COA LIGASE ACSF2, MITOCHONDRIAL"/>
    <property type="match status" value="1"/>
</dbReference>
<dbReference type="InterPro" id="IPR020845">
    <property type="entry name" value="AMP-binding_CS"/>
</dbReference>
<name>A0A7I7XWM9_9MYCO</name>
<organism evidence="5 6">
    <name type="scientific">Mycolicibacterium confluentis</name>
    <dbReference type="NCBI Taxonomy" id="28047"/>
    <lineage>
        <taxon>Bacteria</taxon>
        <taxon>Bacillati</taxon>
        <taxon>Actinomycetota</taxon>
        <taxon>Actinomycetes</taxon>
        <taxon>Mycobacteriales</taxon>
        <taxon>Mycobacteriaceae</taxon>
        <taxon>Mycolicibacterium</taxon>
    </lineage>
</organism>
<evidence type="ECO:0000259" key="3">
    <source>
        <dbReference type="Pfam" id="PF00501"/>
    </source>
</evidence>
<dbReference type="PROSITE" id="PS00455">
    <property type="entry name" value="AMP_BINDING"/>
    <property type="match status" value="1"/>
</dbReference>
<proteinExistence type="inferred from homology"/>
<dbReference type="InterPro" id="IPR025110">
    <property type="entry name" value="AMP-bd_C"/>
</dbReference>
<dbReference type="Gene3D" id="3.40.50.12780">
    <property type="entry name" value="N-terminal domain of ligase-like"/>
    <property type="match status" value="1"/>
</dbReference>
<reference evidence="5" key="1">
    <citation type="journal article" date="2019" name="Emerg. Microbes Infect.">
        <title>Comprehensive subspecies identification of 175 nontuberculous mycobacteria species based on 7547 genomic profiles.</title>
        <authorList>
            <person name="Matsumoto Y."/>
            <person name="Kinjo T."/>
            <person name="Motooka D."/>
            <person name="Nabeya D."/>
            <person name="Jung N."/>
            <person name="Uechi K."/>
            <person name="Horii T."/>
            <person name="Iida T."/>
            <person name="Fujita J."/>
            <person name="Nakamura S."/>
        </authorList>
    </citation>
    <scope>NUCLEOTIDE SEQUENCE [LARGE SCALE GENOMIC DNA]</scope>
    <source>
        <strain evidence="5">JCM 13671</strain>
    </source>
</reference>
<evidence type="ECO:0000256" key="2">
    <source>
        <dbReference type="ARBA" id="ARBA00022598"/>
    </source>
</evidence>
<gene>
    <name evidence="5" type="primary">fadD7</name>
    <name evidence="5" type="ORF">MCNF_23150</name>
</gene>
<feature type="domain" description="AMP-binding enzyme C-terminal" evidence="4">
    <location>
        <begin position="399"/>
        <end position="471"/>
    </location>
</feature>
<dbReference type="Gene3D" id="3.30.300.30">
    <property type="match status" value="1"/>
</dbReference>
<dbReference type="GO" id="GO:0006631">
    <property type="term" value="P:fatty acid metabolic process"/>
    <property type="evidence" value="ECO:0007669"/>
    <property type="project" value="TreeGrafter"/>
</dbReference>
<accession>A0A7I7XWM9</accession>
<dbReference type="InterPro" id="IPR000873">
    <property type="entry name" value="AMP-dep_synth/lig_dom"/>
</dbReference>
<dbReference type="AlphaFoldDB" id="A0A7I7XWM9"/>
<dbReference type="GO" id="GO:0031956">
    <property type="term" value="F:medium-chain fatty acid-CoA ligase activity"/>
    <property type="evidence" value="ECO:0007669"/>
    <property type="project" value="TreeGrafter"/>
</dbReference>
<dbReference type="SUPFAM" id="SSF56801">
    <property type="entry name" value="Acetyl-CoA synthetase-like"/>
    <property type="match status" value="1"/>
</dbReference>
<comment type="similarity">
    <text evidence="1">Belongs to the ATP-dependent AMP-binding enzyme family.</text>
</comment>
<evidence type="ECO:0000259" key="4">
    <source>
        <dbReference type="Pfam" id="PF13193"/>
    </source>
</evidence>
<dbReference type="Pfam" id="PF13193">
    <property type="entry name" value="AMP-binding_C"/>
    <property type="match status" value="1"/>
</dbReference>
<dbReference type="InterPro" id="IPR045851">
    <property type="entry name" value="AMP-bd_C_sf"/>
</dbReference>
<protein>
    <submittedName>
        <fullName evidence="5">Acyl-CoA synthetase</fullName>
    </submittedName>
</protein>
<dbReference type="Pfam" id="PF00501">
    <property type="entry name" value="AMP-binding"/>
    <property type="match status" value="1"/>
</dbReference>